<evidence type="ECO:0000256" key="2">
    <source>
        <dbReference type="ARBA" id="ARBA00022670"/>
    </source>
</evidence>
<feature type="domain" description="NlpC/P60" evidence="6">
    <location>
        <begin position="320"/>
        <end position="441"/>
    </location>
</feature>
<dbReference type="PANTHER" id="PTHR47359:SF3">
    <property type="entry name" value="NLP_P60 DOMAIN-CONTAINING PROTEIN-RELATED"/>
    <property type="match status" value="1"/>
</dbReference>
<proteinExistence type="inferred from homology"/>
<feature type="compositionally biased region" description="Pro residues" evidence="5">
    <location>
        <begin position="227"/>
        <end position="253"/>
    </location>
</feature>
<name>A0ABW6KPT8_9ACTN</name>
<feature type="compositionally biased region" description="Pro residues" evidence="5">
    <location>
        <begin position="262"/>
        <end position="278"/>
    </location>
</feature>
<dbReference type="RefSeq" id="WP_388345656.1">
    <property type="nucleotide sequence ID" value="NZ_JBIAFJ010000006.1"/>
</dbReference>
<dbReference type="EMBL" id="JBIAFJ010000006">
    <property type="protein sequence ID" value="MFE9169928.1"/>
    <property type="molecule type" value="Genomic_DNA"/>
</dbReference>
<feature type="compositionally biased region" description="Pro residues" evidence="5">
    <location>
        <begin position="204"/>
        <end position="218"/>
    </location>
</feature>
<feature type="region of interest" description="Disordered" evidence="5">
    <location>
        <begin position="195"/>
        <end position="312"/>
    </location>
</feature>
<dbReference type="InterPro" id="IPR051794">
    <property type="entry name" value="PG_Endopeptidase_C40"/>
</dbReference>
<dbReference type="InterPro" id="IPR038765">
    <property type="entry name" value="Papain-like_cys_pep_sf"/>
</dbReference>
<dbReference type="Gene3D" id="3.90.1720.10">
    <property type="entry name" value="endopeptidase domain like (from Nostoc punctiforme)"/>
    <property type="match status" value="1"/>
</dbReference>
<evidence type="ECO:0000256" key="3">
    <source>
        <dbReference type="ARBA" id="ARBA00022801"/>
    </source>
</evidence>
<dbReference type="Pfam" id="PF00877">
    <property type="entry name" value="NLPC_P60"/>
    <property type="match status" value="1"/>
</dbReference>
<comment type="similarity">
    <text evidence="1">Belongs to the peptidase C40 family.</text>
</comment>
<dbReference type="PANTHER" id="PTHR47359">
    <property type="entry name" value="PEPTIDOGLYCAN DL-ENDOPEPTIDASE CWLO"/>
    <property type="match status" value="1"/>
</dbReference>
<evidence type="ECO:0000313" key="8">
    <source>
        <dbReference type="Proteomes" id="UP001601197"/>
    </source>
</evidence>
<accession>A0ABW6KPT8</accession>
<evidence type="ECO:0000256" key="4">
    <source>
        <dbReference type="ARBA" id="ARBA00022807"/>
    </source>
</evidence>
<gene>
    <name evidence="7" type="ORF">ACFYNZ_10450</name>
</gene>
<keyword evidence="3" id="KW-0378">Hydrolase</keyword>
<keyword evidence="2" id="KW-0645">Protease</keyword>
<comment type="caution">
    <text evidence="7">The sequence shown here is derived from an EMBL/GenBank/DDBJ whole genome shotgun (WGS) entry which is preliminary data.</text>
</comment>
<dbReference type="PROSITE" id="PS51935">
    <property type="entry name" value="NLPC_P60"/>
    <property type="match status" value="1"/>
</dbReference>
<evidence type="ECO:0000256" key="5">
    <source>
        <dbReference type="SAM" id="MobiDB-lite"/>
    </source>
</evidence>
<sequence length="441" mass="44812">MASHRKAHPAATAAPASVALASQAPEAVPSDDGGRPSLEEVEKKLDYLYGRAGSATVRRAAQEKQEKGTRQRGLVAALLDDVAKRTDVLGKARQRLGSFSAAPYLTGDTASETADLLLAETPQGYFDQAQVMSRLNARHKGLAGGRATRPAAPPRPREAPRAPEAPPEPRYDIATAKATVQEKLAHARVLLSATTVREATAPDPLEPTGPGLPDPAPSGPAWSGPAPFGPAPSGPASPNPAPSNPAPPGPAPSEPAWSGPAPFGPAPSSPASPDPAPSEPAWSGPAPFGPAPSGPASPNPAPSSPAPPGPASDSAYAMYATKAEKALAFARAQIGKPCVWGASGPGSYDCSGLTQAAWRAAGVTLPRTTRDQAHAGTAVPLAEARPGDLVLLASPSGDTDHVGVYVGDGVMIHAPGPGAHVREESIHRDGETSVHRVVRPA</sequence>
<feature type="compositionally biased region" description="Low complexity" evidence="5">
    <location>
        <begin position="9"/>
        <end position="25"/>
    </location>
</feature>
<dbReference type="InterPro" id="IPR000064">
    <property type="entry name" value="NLP_P60_dom"/>
</dbReference>
<feature type="compositionally biased region" description="Basic and acidic residues" evidence="5">
    <location>
        <begin position="155"/>
        <end position="170"/>
    </location>
</feature>
<feature type="region of interest" description="Disordered" evidence="5">
    <location>
        <begin position="1"/>
        <end position="39"/>
    </location>
</feature>
<reference evidence="7 8" key="1">
    <citation type="submission" date="2024-10" db="EMBL/GenBank/DDBJ databases">
        <title>The Natural Products Discovery Center: Release of the First 8490 Sequenced Strains for Exploring Actinobacteria Biosynthetic Diversity.</title>
        <authorList>
            <person name="Kalkreuter E."/>
            <person name="Kautsar S.A."/>
            <person name="Yang D."/>
            <person name="Bader C.D."/>
            <person name="Teijaro C.N."/>
            <person name="Fluegel L."/>
            <person name="Davis C.M."/>
            <person name="Simpson J.R."/>
            <person name="Lauterbach L."/>
            <person name="Steele A.D."/>
            <person name="Gui C."/>
            <person name="Meng S."/>
            <person name="Li G."/>
            <person name="Viehrig K."/>
            <person name="Ye F."/>
            <person name="Su P."/>
            <person name="Kiefer A.F."/>
            <person name="Nichols A."/>
            <person name="Cepeda A.J."/>
            <person name="Yan W."/>
            <person name="Fan B."/>
            <person name="Jiang Y."/>
            <person name="Adhikari A."/>
            <person name="Zheng C.-J."/>
            <person name="Schuster L."/>
            <person name="Cowan T.M."/>
            <person name="Smanski M.J."/>
            <person name="Chevrette M.G."/>
            <person name="De Carvalho L.P.S."/>
            <person name="Shen B."/>
        </authorList>
    </citation>
    <scope>NUCLEOTIDE SEQUENCE [LARGE SCALE GENOMIC DNA]</scope>
    <source>
        <strain evidence="7 8">NPDC007147</strain>
    </source>
</reference>
<dbReference type="SUPFAM" id="SSF54001">
    <property type="entry name" value="Cysteine proteinases"/>
    <property type="match status" value="1"/>
</dbReference>
<feature type="compositionally biased region" description="Pro residues" evidence="5">
    <location>
        <begin position="287"/>
        <end position="310"/>
    </location>
</feature>
<dbReference type="Proteomes" id="UP001601197">
    <property type="component" value="Unassembled WGS sequence"/>
</dbReference>
<evidence type="ECO:0000256" key="1">
    <source>
        <dbReference type="ARBA" id="ARBA00007074"/>
    </source>
</evidence>
<keyword evidence="4" id="KW-0788">Thiol protease</keyword>
<evidence type="ECO:0000259" key="6">
    <source>
        <dbReference type="PROSITE" id="PS51935"/>
    </source>
</evidence>
<organism evidence="7 8">
    <name type="scientific">Streptomyces kebangsaanensis</name>
    <dbReference type="NCBI Taxonomy" id="864058"/>
    <lineage>
        <taxon>Bacteria</taxon>
        <taxon>Bacillati</taxon>
        <taxon>Actinomycetota</taxon>
        <taxon>Actinomycetes</taxon>
        <taxon>Kitasatosporales</taxon>
        <taxon>Streptomycetaceae</taxon>
        <taxon>Streptomyces</taxon>
    </lineage>
</organism>
<protein>
    <submittedName>
        <fullName evidence="7">NlpC/P60 family protein</fullName>
    </submittedName>
</protein>
<evidence type="ECO:0000313" key="7">
    <source>
        <dbReference type="EMBL" id="MFE9169928.1"/>
    </source>
</evidence>
<keyword evidence="8" id="KW-1185">Reference proteome</keyword>
<feature type="region of interest" description="Disordered" evidence="5">
    <location>
        <begin position="141"/>
        <end position="170"/>
    </location>
</feature>